<reference evidence="2" key="1">
    <citation type="submission" date="2022-11" db="UniProtKB">
        <authorList>
            <consortium name="WormBaseParasite"/>
        </authorList>
    </citation>
    <scope>IDENTIFICATION</scope>
</reference>
<protein>
    <submittedName>
        <fullName evidence="2">Gamma-glutamylcyclotransferase family protein</fullName>
    </submittedName>
</protein>
<evidence type="ECO:0000313" key="1">
    <source>
        <dbReference type="Proteomes" id="UP000887579"/>
    </source>
</evidence>
<proteinExistence type="predicted"/>
<organism evidence="1 2">
    <name type="scientific">Panagrolaimus sp. ES5</name>
    <dbReference type="NCBI Taxonomy" id="591445"/>
    <lineage>
        <taxon>Eukaryota</taxon>
        <taxon>Metazoa</taxon>
        <taxon>Ecdysozoa</taxon>
        <taxon>Nematoda</taxon>
        <taxon>Chromadorea</taxon>
        <taxon>Rhabditida</taxon>
        <taxon>Tylenchina</taxon>
        <taxon>Panagrolaimomorpha</taxon>
        <taxon>Panagrolaimoidea</taxon>
        <taxon>Panagrolaimidae</taxon>
        <taxon>Panagrolaimus</taxon>
    </lineage>
</organism>
<dbReference type="WBParaSite" id="ES5_v2.g761.t1">
    <property type="protein sequence ID" value="ES5_v2.g761.t1"/>
    <property type="gene ID" value="ES5_v2.g761"/>
</dbReference>
<evidence type="ECO:0000313" key="2">
    <source>
        <dbReference type="WBParaSite" id="ES5_v2.g761.t1"/>
    </source>
</evidence>
<sequence>MSKLPHTVFVYGTLKKGEPNYHVLNDPKNGSIKFLGIAETMETFPLIVATQFNIPFALNLPKHGKNIIGEVYSVNDAKLEFMDKLEMHPILYKRELQRIKMKETNEEMLAWIYLLETWKDELLETASEYLTEYSSLGKHGRIFMEKDRRNKILAEQKLKLFDLIKKV</sequence>
<name>A0AC34GSE0_9BILA</name>
<dbReference type="Proteomes" id="UP000887579">
    <property type="component" value="Unplaced"/>
</dbReference>
<accession>A0AC34GSE0</accession>